<proteinExistence type="predicted"/>
<organism evidence="5 6">
    <name type="scientific">Solanum commersonii</name>
    <name type="common">Commerson's wild potato</name>
    <name type="synonym">Commerson's nightshade</name>
    <dbReference type="NCBI Taxonomy" id="4109"/>
    <lineage>
        <taxon>Eukaryota</taxon>
        <taxon>Viridiplantae</taxon>
        <taxon>Streptophyta</taxon>
        <taxon>Embryophyta</taxon>
        <taxon>Tracheophyta</taxon>
        <taxon>Spermatophyta</taxon>
        <taxon>Magnoliopsida</taxon>
        <taxon>eudicotyledons</taxon>
        <taxon>Gunneridae</taxon>
        <taxon>Pentapetalae</taxon>
        <taxon>asterids</taxon>
        <taxon>lamiids</taxon>
        <taxon>Solanales</taxon>
        <taxon>Solanaceae</taxon>
        <taxon>Solanoideae</taxon>
        <taxon>Solaneae</taxon>
        <taxon>Solanum</taxon>
    </lineage>
</organism>
<dbReference type="Pfam" id="PF01657">
    <property type="entry name" value="Stress-antifung"/>
    <property type="match status" value="1"/>
</dbReference>
<keyword evidence="2" id="KW-0677">Repeat</keyword>
<dbReference type="CDD" id="cd23509">
    <property type="entry name" value="Gnk2-like"/>
    <property type="match status" value="1"/>
</dbReference>
<keyword evidence="1" id="KW-0732">Signal</keyword>
<evidence type="ECO:0000313" key="5">
    <source>
        <dbReference type="EMBL" id="KAG5622805.1"/>
    </source>
</evidence>
<dbReference type="PANTHER" id="PTHR32099:SF97">
    <property type="entry name" value="CYSTEINE-RICH RECEPTOR-LIKE PROTEIN KINASE 9"/>
    <property type="match status" value="1"/>
</dbReference>
<keyword evidence="6" id="KW-1185">Reference proteome</keyword>
<evidence type="ECO:0000259" key="4">
    <source>
        <dbReference type="PROSITE" id="PS51473"/>
    </source>
</evidence>
<dbReference type="EMBL" id="JACXVP010000002">
    <property type="protein sequence ID" value="KAG5622805.1"/>
    <property type="molecule type" value="Genomic_DNA"/>
</dbReference>
<dbReference type="PROSITE" id="PS51473">
    <property type="entry name" value="GNK2"/>
    <property type="match status" value="1"/>
</dbReference>
<accession>A0A9J6ADR7</accession>
<sequence>MRYHYSDEAWANWQEGTAANLIDPMFRGSSGLVRDIMRCIHIALLCVQENTGDRPTMAAVVLMLSSLSLSLPVPSGPAYYTHNDISPEISLIKEYNSRSSEPRELAKTKSISSSRNEASTTELYPHSDGFYNATIGQDQDRISAIAQCRADVELQACRNCINNASRLILEKCSSKKSAFEVYDVCLIIYSNESFIGTMSTDPRSVYYVLGDFSNPQLFFNQYLAPVLTSL</sequence>
<feature type="region of interest" description="Disordered" evidence="3">
    <location>
        <begin position="100"/>
        <end position="123"/>
    </location>
</feature>
<evidence type="ECO:0000256" key="3">
    <source>
        <dbReference type="SAM" id="MobiDB-lite"/>
    </source>
</evidence>
<dbReference type="Proteomes" id="UP000824120">
    <property type="component" value="Chromosome 2"/>
</dbReference>
<evidence type="ECO:0000256" key="2">
    <source>
        <dbReference type="ARBA" id="ARBA00022737"/>
    </source>
</evidence>
<dbReference type="AlphaFoldDB" id="A0A9J6ADR7"/>
<dbReference type="InterPro" id="IPR038408">
    <property type="entry name" value="GNK2_sf"/>
</dbReference>
<gene>
    <name evidence="5" type="ORF">H5410_008023</name>
</gene>
<dbReference type="PANTHER" id="PTHR32099">
    <property type="entry name" value="CYSTEINE-RICH REPEAT SECRETORY PROTEIN"/>
    <property type="match status" value="1"/>
</dbReference>
<comment type="caution">
    <text evidence="5">The sequence shown here is derived from an EMBL/GenBank/DDBJ whole genome shotgun (WGS) entry which is preliminary data.</text>
</comment>
<dbReference type="Gene3D" id="3.30.430.20">
    <property type="entry name" value="Gnk2 domain, C-X8-C-X2-C motif"/>
    <property type="match status" value="1"/>
</dbReference>
<feature type="compositionally biased region" description="Polar residues" evidence="3">
    <location>
        <begin position="109"/>
        <end position="122"/>
    </location>
</feature>
<feature type="domain" description="Gnk2-homologous" evidence="4">
    <location>
        <begin position="85"/>
        <end position="194"/>
    </location>
</feature>
<evidence type="ECO:0000313" key="6">
    <source>
        <dbReference type="Proteomes" id="UP000824120"/>
    </source>
</evidence>
<dbReference type="InterPro" id="IPR002902">
    <property type="entry name" value="GNK2"/>
</dbReference>
<evidence type="ECO:0000256" key="1">
    <source>
        <dbReference type="ARBA" id="ARBA00022729"/>
    </source>
</evidence>
<dbReference type="OrthoDB" id="1298351at2759"/>
<name>A0A9J6ADR7_SOLCO</name>
<dbReference type="Gene3D" id="1.10.510.10">
    <property type="entry name" value="Transferase(Phosphotransferase) domain 1"/>
    <property type="match status" value="1"/>
</dbReference>
<protein>
    <recommendedName>
        <fullName evidence="4">Gnk2-homologous domain-containing protein</fullName>
    </recommendedName>
</protein>
<reference evidence="5 6" key="1">
    <citation type="submission" date="2020-09" db="EMBL/GenBank/DDBJ databases">
        <title>De no assembly of potato wild relative species, Solanum commersonii.</title>
        <authorList>
            <person name="Cho K."/>
        </authorList>
    </citation>
    <scope>NUCLEOTIDE SEQUENCE [LARGE SCALE GENOMIC DNA]</scope>
    <source>
        <strain evidence="5">LZ3.2</strain>
        <tissue evidence="5">Leaf</tissue>
    </source>
</reference>